<dbReference type="Pfam" id="PF13561">
    <property type="entry name" value="adh_short_C2"/>
    <property type="match status" value="1"/>
</dbReference>
<evidence type="ECO:0000313" key="4">
    <source>
        <dbReference type="Proteomes" id="UP000029409"/>
    </source>
</evidence>
<evidence type="ECO:0000313" key="3">
    <source>
        <dbReference type="EMBL" id="AIQ12275.1"/>
    </source>
</evidence>
<comment type="similarity">
    <text evidence="1">Belongs to the short-chain dehydrogenases/reductases (SDR) family.</text>
</comment>
<evidence type="ECO:0000256" key="2">
    <source>
        <dbReference type="ARBA" id="ARBA00023002"/>
    </source>
</evidence>
<dbReference type="GO" id="GO:0008206">
    <property type="term" value="P:bile acid metabolic process"/>
    <property type="evidence" value="ECO:0007669"/>
    <property type="project" value="UniProtKB-ARBA"/>
</dbReference>
<protein>
    <submittedName>
        <fullName evidence="3">3-ketoacyl-ACP reductase</fullName>
    </submittedName>
</protein>
<sequence length="244" mass="27043">MLTNKKLIITGAASGIGKEIVKLGLREGASVIACDINSRLLEELKQQADACQNLHTYQVDVSDYDQVRDFFAYIEQEHPDADSLVNNAGIYLAQSILDYQEDEIARVMDINIKGAVYFSKLFGRRMLRNQQKGTIVNMSSVSGMEGSSDAIYGLTKAALLGLTKSCAMNFSPYIRVNAVAPTMVDTSMMETIPEWRKKEYLSHQLIPAPVLPEDVAETVVFLLSDKSKHYTGATFDINNGGYLR</sequence>
<keyword evidence="4" id="KW-1185">Reference proteome</keyword>
<dbReference type="eggNOG" id="COG1028">
    <property type="taxonomic scope" value="Bacteria"/>
</dbReference>
<dbReference type="AlphaFoldDB" id="A0A089HNI0"/>
<dbReference type="InterPro" id="IPR002347">
    <property type="entry name" value="SDR_fam"/>
</dbReference>
<keyword evidence="2" id="KW-0560">Oxidoreductase</keyword>
<proteinExistence type="inferred from homology"/>
<dbReference type="PANTHER" id="PTHR24321">
    <property type="entry name" value="DEHYDROGENASES, SHORT CHAIN"/>
    <property type="match status" value="1"/>
</dbReference>
<evidence type="ECO:0000256" key="1">
    <source>
        <dbReference type="ARBA" id="ARBA00006484"/>
    </source>
</evidence>
<dbReference type="PRINTS" id="PR00081">
    <property type="entry name" value="GDHRDH"/>
</dbReference>
<dbReference type="KEGG" id="pdu:PDUR_10340"/>
<dbReference type="SUPFAM" id="SSF51735">
    <property type="entry name" value="NAD(P)-binding Rossmann-fold domains"/>
    <property type="match status" value="1"/>
</dbReference>
<dbReference type="FunFam" id="3.40.50.720:FF:000084">
    <property type="entry name" value="Short-chain dehydrogenase reductase"/>
    <property type="match status" value="1"/>
</dbReference>
<dbReference type="STRING" id="44251.PDUR_10340"/>
<dbReference type="EMBL" id="CP009288">
    <property type="protein sequence ID" value="AIQ12275.1"/>
    <property type="molecule type" value="Genomic_DNA"/>
</dbReference>
<dbReference type="GO" id="GO:0016491">
    <property type="term" value="F:oxidoreductase activity"/>
    <property type="evidence" value="ECO:0007669"/>
    <property type="project" value="UniProtKB-KW"/>
</dbReference>
<dbReference type="Gene3D" id="3.40.50.720">
    <property type="entry name" value="NAD(P)-binding Rossmann-like Domain"/>
    <property type="match status" value="1"/>
</dbReference>
<organism evidence="3 4">
    <name type="scientific">Paenibacillus durus</name>
    <name type="common">Paenibacillus azotofixans</name>
    <dbReference type="NCBI Taxonomy" id="44251"/>
    <lineage>
        <taxon>Bacteria</taxon>
        <taxon>Bacillati</taxon>
        <taxon>Bacillota</taxon>
        <taxon>Bacilli</taxon>
        <taxon>Bacillales</taxon>
        <taxon>Paenibacillaceae</taxon>
        <taxon>Paenibacillus</taxon>
    </lineage>
</organism>
<accession>A0A089HNI0</accession>
<dbReference type="RefSeq" id="WP_042206137.1">
    <property type="nucleotide sequence ID" value="NZ_CP009288.1"/>
</dbReference>
<dbReference type="PRINTS" id="PR00080">
    <property type="entry name" value="SDRFAMILY"/>
</dbReference>
<dbReference type="Proteomes" id="UP000029409">
    <property type="component" value="Chromosome"/>
</dbReference>
<dbReference type="PANTHER" id="PTHR24321:SF8">
    <property type="entry name" value="ESTRADIOL 17-BETA-DEHYDROGENASE 8-RELATED"/>
    <property type="match status" value="1"/>
</dbReference>
<dbReference type="CDD" id="cd05233">
    <property type="entry name" value="SDR_c"/>
    <property type="match status" value="1"/>
</dbReference>
<dbReference type="InterPro" id="IPR036291">
    <property type="entry name" value="NAD(P)-bd_dom_sf"/>
</dbReference>
<dbReference type="OrthoDB" id="9787298at2"/>
<gene>
    <name evidence="3" type="ORF">PDUR_10340</name>
</gene>
<reference evidence="3 4" key="1">
    <citation type="submission" date="2014-08" db="EMBL/GenBank/DDBJ databases">
        <title>Comparative genomics of the Paenibacillus odorifer group.</title>
        <authorList>
            <person name="den Bakker H.C."/>
            <person name="Tsai Y.-C."/>
            <person name="Martin N."/>
            <person name="Korlach J."/>
            <person name="Wiedmann M."/>
        </authorList>
    </citation>
    <scope>NUCLEOTIDE SEQUENCE [LARGE SCALE GENOMIC DNA]</scope>
    <source>
        <strain evidence="3 4">DSM 1735</strain>
    </source>
</reference>
<name>A0A089HNI0_PAEDU</name>